<dbReference type="RefSeq" id="WP_118399787.1">
    <property type="nucleotide sequence ID" value="NZ_CABJGD010000001.1"/>
</dbReference>
<organism evidence="1 2">
    <name type="scientific">Phocaeicola coprophilus</name>
    <dbReference type="NCBI Taxonomy" id="387090"/>
    <lineage>
        <taxon>Bacteria</taxon>
        <taxon>Pseudomonadati</taxon>
        <taxon>Bacteroidota</taxon>
        <taxon>Bacteroidia</taxon>
        <taxon>Bacteroidales</taxon>
        <taxon>Bacteroidaceae</taxon>
        <taxon>Phocaeicola</taxon>
    </lineage>
</organism>
<reference evidence="1 2" key="1">
    <citation type="submission" date="2018-08" db="EMBL/GenBank/DDBJ databases">
        <title>A genome reference for cultivated species of the human gut microbiota.</title>
        <authorList>
            <person name="Zou Y."/>
            <person name="Xue W."/>
            <person name="Luo G."/>
        </authorList>
    </citation>
    <scope>NUCLEOTIDE SEQUENCE [LARGE SCALE GENOMIC DNA]</scope>
    <source>
        <strain evidence="1 2">AM42-38</strain>
    </source>
</reference>
<evidence type="ECO:0000313" key="1">
    <source>
        <dbReference type="EMBL" id="RHA78975.1"/>
    </source>
</evidence>
<dbReference type="AlphaFoldDB" id="A0A413T569"/>
<evidence type="ECO:0000313" key="2">
    <source>
        <dbReference type="Proteomes" id="UP000283855"/>
    </source>
</evidence>
<proteinExistence type="predicted"/>
<name>A0A413T569_9BACT</name>
<protein>
    <submittedName>
        <fullName evidence="1">Uncharacterized protein</fullName>
    </submittedName>
</protein>
<dbReference type="EMBL" id="QSFT01000001">
    <property type="protein sequence ID" value="RHA78975.1"/>
    <property type="molecule type" value="Genomic_DNA"/>
</dbReference>
<comment type="caution">
    <text evidence="1">The sequence shown here is derived from an EMBL/GenBank/DDBJ whole genome shotgun (WGS) entry which is preliminary data.</text>
</comment>
<gene>
    <name evidence="1" type="ORF">DW921_00490</name>
</gene>
<accession>A0A413T569</accession>
<dbReference type="Proteomes" id="UP000283855">
    <property type="component" value="Unassembled WGS sequence"/>
</dbReference>
<sequence length="84" mass="9889">MKKVNFKKMRFWSGIDHTQKLEQDVRLDLANLIYRYGDIRGMDLALRIYHSDGDIELSDDEFTYLQSFVSGHCSPQMVEAMQEL</sequence>